<dbReference type="GO" id="GO:0030020">
    <property type="term" value="F:extracellular matrix structural constituent conferring tensile strength"/>
    <property type="evidence" value="ECO:0007669"/>
    <property type="project" value="TreeGrafter"/>
</dbReference>
<proteinExistence type="predicted"/>
<feature type="compositionally biased region" description="Low complexity" evidence="9">
    <location>
        <begin position="1858"/>
        <end position="1867"/>
    </location>
</feature>
<dbReference type="PROSITE" id="PS00280">
    <property type="entry name" value="BPTI_KUNITZ_1"/>
    <property type="match status" value="1"/>
</dbReference>
<dbReference type="InterPro" id="IPR050149">
    <property type="entry name" value="Collagen_superfamily"/>
</dbReference>
<dbReference type="HOGENOM" id="CLU_000510_0_0_1"/>
<dbReference type="InParanoid" id="W5K3P7"/>
<feature type="region of interest" description="Disordered" evidence="9">
    <location>
        <begin position="1490"/>
        <end position="1524"/>
    </location>
</feature>
<dbReference type="InterPro" id="IPR020901">
    <property type="entry name" value="Prtase_inh_Kunz-CS"/>
</dbReference>
<feature type="domain" description="Fibronectin type-III" evidence="13">
    <location>
        <begin position="503"/>
        <end position="591"/>
    </location>
</feature>
<dbReference type="InterPro" id="IPR036880">
    <property type="entry name" value="Kunitz_BPTI_sf"/>
</dbReference>
<keyword evidence="8" id="KW-0325">Glycoprotein</keyword>
<feature type="domain" description="VWFA" evidence="11">
    <location>
        <begin position="34"/>
        <end position="206"/>
    </location>
</feature>
<dbReference type="InterPro" id="IPR013783">
    <property type="entry name" value="Ig-like_fold"/>
</dbReference>
<feature type="compositionally biased region" description="Polar residues" evidence="9">
    <location>
        <begin position="2142"/>
        <end position="2152"/>
    </location>
</feature>
<evidence type="ECO:0000256" key="2">
    <source>
        <dbReference type="ARBA" id="ARBA00022525"/>
    </source>
</evidence>
<dbReference type="GO" id="GO:0005581">
    <property type="term" value="C:collagen trimer"/>
    <property type="evidence" value="ECO:0007669"/>
    <property type="project" value="UniProtKB-KW"/>
</dbReference>
<accession>W5K3P7</accession>
<dbReference type="GO" id="GO:0005615">
    <property type="term" value="C:extracellular space"/>
    <property type="evidence" value="ECO:0007669"/>
    <property type="project" value="TreeGrafter"/>
</dbReference>
<name>W5K3P7_ASTMX</name>
<dbReference type="InterPro" id="IPR002035">
    <property type="entry name" value="VWF_A"/>
</dbReference>
<keyword evidence="2" id="KW-0964">Secreted</keyword>
<dbReference type="Bgee" id="ENSAMXG00000002013">
    <property type="expression patterns" value="Expressed in testis and 6 other cell types or tissues"/>
</dbReference>
<dbReference type="SUPFAM" id="SSF49265">
    <property type="entry name" value="Fibronectin type III"/>
    <property type="match status" value="6"/>
</dbReference>
<dbReference type="InterPro" id="IPR002223">
    <property type="entry name" value="Kunitz_BPTI"/>
</dbReference>
<evidence type="ECO:0000256" key="5">
    <source>
        <dbReference type="ARBA" id="ARBA00022737"/>
    </source>
</evidence>
<dbReference type="CDD" id="cd22627">
    <property type="entry name" value="Kunitz_collagen_alpha1_VII"/>
    <property type="match status" value="1"/>
</dbReference>
<feature type="domain" description="Fibronectin type-III" evidence="13">
    <location>
        <begin position="683"/>
        <end position="770"/>
    </location>
</feature>
<dbReference type="Ensembl" id="ENSAMXT00000002208.2">
    <property type="protein sequence ID" value="ENSAMXP00000002208.2"/>
    <property type="gene ID" value="ENSAMXG00000002013.2"/>
</dbReference>
<dbReference type="CDD" id="cd00063">
    <property type="entry name" value="FN3"/>
    <property type="match status" value="10"/>
</dbReference>
<dbReference type="Proteomes" id="UP000018467">
    <property type="component" value="Unassembled WGS sequence"/>
</dbReference>
<dbReference type="FunFam" id="3.40.50.410:FF:000004">
    <property type="entry name" value="collagen alpha-6(VI) chain"/>
    <property type="match status" value="1"/>
</dbReference>
<feature type="domain" description="Fibronectin type-III" evidence="13">
    <location>
        <begin position="414"/>
        <end position="502"/>
    </location>
</feature>
<dbReference type="PANTHER" id="PTHR24023:SF1082">
    <property type="entry name" value="COLLAGEN TRIPLE HELIX REPEAT"/>
    <property type="match status" value="1"/>
</dbReference>
<dbReference type="Pfam" id="PF00092">
    <property type="entry name" value="VWA"/>
    <property type="match status" value="2"/>
</dbReference>
<feature type="region of interest" description="Disordered" evidence="9">
    <location>
        <begin position="1570"/>
        <end position="1798"/>
    </location>
</feature>
<feature type="signal peptide" evidence="10">
    <location>
        <begin position="1"/>
        <end position="23"/>
    </location>
</feature>
<dbReference type="Gene3D" id="4.10.410.10">
    <property type="entry name" value="Pancreatic trypsin inhibitor Kunitz domain"/>
    <property type="match status" value="1"/>
</dbReference>
<organism evidence="14 15">
    <name type="scientific">Astyanax mexicanus</name>
    <name type="common">Blind cave fish</name>
    <name type="synonym">Astyanax fasciatus mexicanus</name>
    <dbReference type="NCBI Taxonomy" id="7994"/>
    <lineage>
        <taxon>Eukaryota</taxon>
        <taxon>Metazoa</taxon>
        <taxon>Chordata</taxon>
        <taxon>Craniata</taxon>
        <taxon>Vertebrata</taxon>
        <taxon>Euteleostomi</taxon>
        <taxon>Actinopterygii</taxon>
        <taxon>Neopterygii</taxon>
        <taxon>Teleostei</taxon>
        <taxon>Ostariophysi</taxon>
        <taxon>Characiformes</taxon>
        <taxon>Characoidei</taxon>
        <taxon>Acestrorhamphidae</taxon>
        <taxon>Acestrorhamphinae</taxon>
        <taxon>Astyanax</taxon>
    </lineage>
</organism>
<dbReference type="GO" id="GO:0004867">
    <property type="term" value="F:serine-type endopeptidase inhibitor activity"/>
    <property type="evidence" value="ECO:0007669"/>
    <property type="project" value="InterPro"/>
</dbReference>
<dbReference type="PRINTS" id="PR00453">
    <property type="entry name" value="VWFADOMAIN"/>
</dbReference>
<evidence type="ECO:0000259" key="12">
    <source>
        <dbReference type="PROSITE" id="PS50279"/>
    </source>
</evidence>
<dbReference type="STRING" id="7994.ENSAMXP00000002208"/>
<dbReference type="InterPro" id="IPR008160">
    <property type="entry name" value="Collagen"/>
</dbReference>
<keyword evidence="15" id="KW-1185">Reference proteome</keyword>
<dbReference type="FunFam" id="4.10.410.10:FF:000020">
    <property type="entry name" value="Collagen, type VI, alpha 3"/>
    <property type="match status" value="1"/>
</dbReference>
<evidence type="ECO:0000256" key="1">
    <source>
        <dbReference type="ARBA" id="ARBA00004498"/>
    </source>
</evidence>
<dbReference type="PANTHER" id="PTHR24023">
    <property type="entry name" value="COLLAGEN ALPHA"/>
    <property type="match status" value="1"/>
</dbReference>
<evidence type="ECO:0000256" key="7">
    <source>
        <dbReference type="ARBA" id="ARBA00023157"/>
    </source>
</evidence>
<dbReference type="eggNOG" id="KOG3544">
    <property type="taxonomic scope" value="Eukaryota"/>
</dbReference>
<feature type="domain" description="BPTI/Kunitz inhibitor" evidence="12">
    <location>
        <begin position="2228"/>
        <end position="2278"/>
    </location>
</feature>
<feature type="domain" description="VWFA" evidence="11">
    <location>
        <begin position="1127"/>
        <end position="1304"/>
    </location>
</feature>
<protein>
    <recommendedName>
        <fullName evidence="16">Collagen, type VII, alpha 1</fullName>
    </recommendedName>
</protein>
<evidence type="ECO:0000256" key="9">
    <source>
        <dbReference type="SAM" id="MobiDB-lite"/>
    </source>
</evidence>
<dbReference type="PROSITE" id="PS50234">
    <property type="entry name" value="VWFA"/>
    <property type="match status" value="2"/>
</dbReference>
<dbReference type="Gene3D" id="3.40.50.410">
    <property type="entry name" value="von Willebrand factor, type A domain"/>
    <property type="match status" value="2"/>
</dbReference>
<dbReference type="Pfam" id="PF00014">
    <property type="entry name" value="Kunitz_BPTI"/>
    <property type="match status" value="1"/>
</dbReference>
<feature type="domain" description="Fibronectin type-III" evidence="13">
    <location>
        <begin position="226"/>
        <end position="322"/>
    </location>
</feature>
<dbReference type="PRINTS" id="PR00759">
    <property type="entry name" value="BASICPTASE"/>
</dbReference>
<dbReference type="SMART" id="SM00060">
    <property type="entry name" value="FN3"/>
    <property type="match status" value="10"/>
</dbReference>
<reference evidence="15" key="2">
    <citation type="journal article" date="2014" name="Nat. Commun.">
        <title>The cavefish genome reveals candidate genes for eye loss.</title>
        <authorList>
            <person name="McGaugh S.E."/>
            <person name="Gross J.B."/>
            <person name="Aken B."/>
            <person name="Blin M."/>
            <person name="Borowsky R."/>
            <person name="Chalopin D."/>
            <person name="Hinaux H."/>
            <person name="Jeffery W.R."/>
            <person name="Keene A."/>
            <person name="Ma L."/>
            <person name="Minx P."/>
            <person name="Murphy D."/>
            <person name="O'Quin K.E."/>
            <person name="Retaux S."/>
            <person name="Rohner N."/>
            <person name="Searle S.M."/>
            <person name="Stahl B.A."/>
            <person name="Tabin C."/>
            <person name="Volff J.N."/>
            <person name="Yoshizawa M."/>
            <person name="Warren W.C."/>
        </authorList>
    </citation>
    <scope>NUCLEOTIDE SEQUENCE [LARGE SCALE GENOMIC DNA]</scope>
    <source>
        <strain evidence="15">female</strain>
    </source>
</reference>
<reference evidence="14" key="3">
    <citation type="submission" date="2025-08" db="UniProtKB">
        <authorList>
            <consortium name="Ensembl"/>
        </authorList>
    </citation>
    <scope>IDENTIFICATION</scope>
</reference>
<dbReference type="Gene3D" id="2.60.40.10">
    <property type="entry name" value="Immunoglobulins"/>
    <property type="match status" value="10"/>
</dbReference>
<feature type="compositionally biased region" description="Gly residues" evidence="9">
    <location>
        <begin position="1588"/>
        <end position="1597"/>
    </location>
</feature>
<evidence type="ECO:0000256" key="3">
    <source>
        <dbReference type="ARBA" id="ARBA00022530"/>
    </source>
</evidence>
<evidence type="ECO:0000256" key="8">
    <source>
        <dbReference type="ARBA" id="ARBA00023180"/>
    </source>
</evidence>
<feature type="region of interest" description="Disordered" evidence="9">
    <location>
        <begin position="2142"/>
        <end position="2162"/>
    </location>
</feature>
<feature type="chain" id="PRO_5017343064" description="Collagen, type VII, alpha 1" evidence="10">
    <location>
        <begin position="24"/>
        <end position="2279"/>
    </location>
</feature>
<feature type="compositionally biased region" description="Basic and acidic residues" evidence="9">
    <location>
        <begin position="2004"/>
        <end position="2016"/>
    </location>
</feature>
<dbReference type="SMART" id="SM00131">
    <property type="entry name" value="KU"/>
    <property type="match status" value="1"/>
</dbReference>
<evidence type="ECO:0000313" key="15">
    <source>
        <dbReference type="Proteomes" id="UP000018467"/>
    </source>
</evidence>
<feature type="region of interest" description="Disordered" evidence="9">
    <location>
        <begin position="1851"/>
        <end position="1890"/>
    </location>
</feature>
<keyword evidence="4 10" id="KW-0732">Signal</keyword>
<feature type="domain" description="Fibronectin type-III" evidence="13">
    <location>
        <begin position="595"/>
        <end position="680"/>
    </location>
</feature>
<evidence type="ECO:0000259" key="13">
    <source>
        <dbReference type="PROSITE" id="PS50853"/>
    </source>
</evidence>
<dbReference type="FunFam" id="2.60.40.10:FF:001333">
    <property type="entry name" value="collagen alpha-1(VII) chain isoform X2"/>
    <property type="match status" value="1"/>
</dbReference>
<evidence type="ECO:0000256" key="4">
    <source>
        <dbReference type="ARBA" id="ARBA00022729"/>
    </source>
</evidence>
<sequence>ALKMWHWTAVFAVLLSLPNTTTAQGQCNNVGEADIVFLVDGSSSIGRANFVLVKTFMAGIVKPFARGVGPSGVRFGAVQYSDTARLEFTFTTYLNGTELVSAIENLNYKGGNTRTGAGLKYIADNFFNPATSRDVPKIAILITDGKSQDNVQDPAQKLRSLGVTILAVGIKSADQNELNLIASPPQNEYTSYIGNFRALSALLPLVNPRVCSASGGSYSSDDSFSGPTNLQVSDETSNSIRFRWTAAEGPVTGYVVQYTPLTVLGQPVTAELRQETLPASQQIFVARELRSGTNYLVSVIPQYPNTVGEAVSASARTRSLPGVTTLRLVEAGFFTLALAWDTPTGSIQGYRITYGPTGQPASLLREQTVGVEATSFTLDGLEADTEYIISLYPLFPRNSATPVTLTARTLRLEGVQELSVATVSNSTVDVRWRGVGGARGYRLVWGPFRGSDVETVEVRGDSEAYTLVNLLPDTEYIVTVIALYNGEAEGAAATARFKIERSEQQVLKGTTTGPTSIRLTWNLIQTARGYRLEWWKDGERSRTQKQTFSQSTTSYEIRGLQPSTDYIITLYTLYDGREEATHISTESTVERVVGRVSNLRVLESSGSTVRLGWTGVAGATQYNIIILNTESGIAVNRVVPGNQTTLDLTDLQGSVSYSVSVTALVGYNEGEPVTVYIKAAPSKVTNLRVANTNSRRIRITWTGVTEATGYRVTWRQGNNPELNRVLGADVSAFTIEGLQPDESIIVGVAAVSNGRVGEVTTLSTRTSGYSATVTGLRIVDFSSSRIQISWSPVARATSYKITWRRSDGVENSQTVSADSRSYTIDGLQQGSSYRISVSALAGSREGPAATLNARTVSEEVVGRVTDLQQEPRGEVVRISWVGVQGATAYRVLWKRSDGGEEQVQLVGGNVTSVDLKQLDEGAQYDVQVVALVQNREGPPVTVRVTTGQCHSRGGMRVVESSSGALRIVWRAIRGVDGYRIYWRSSQGTSTPETSRLIDRDATSFNLEGLRPGLSYTIRMAPESSTFLNITSLEAVTDLRVEDVTQDSVLLLWNPAAGATEYTLRWQERRDPGTVQTLTLPGTTSSFRVTGLRLGRRYRFTLQPTFFNNVGPETAVEERTVCVNGRLDVVFLVPASRDRSALEEPLLALLASAAGFLTAIGARESQVGVVVYSDEPKVRFLLSGHSNSETLLREILSTPFIDRPGNNIGQAMTFTRDFVLSPSSGRRPQVPGVVVIIADEKSADDLSRPAAVVKAAGVTVLAVGIGRADLEELRRAVTDGSTQNRLYARDAADLYRRHPELADLLCGLARGTTGTGRDGIPGREGPRGPEGPPGPPGTSEGPSGRGDKGERVSNVVHIEGVSRISYMAVLKSYYDKYGEPGSSLGAGLPGRKGEPGIPGIPGNPGRPGSDGAKGAAGTSGLPGQDGRPGTPGTPGLSIKVRDHYSFHCGSQGEAGERGEPGSSGPPGPIGPRGKDLFSCFLCFQGEPGLPGKAGERGLRGISGQPGQPGAKGDMGDPGEHGRDVRDRVNHHFGCFSYLFQDVKRALSDFGIEVRDLKLVLDKKDVLLNAGIEKPDKGQKGDKGDAGSPGPSGGDGARGFPGERGLKGDQGEKGPPGPQGPTGRAIGERGPEGPPGQAGEPGKPGIPGVPGRAGELGEAGRPGEKGKPGITGATGLPGPKGDSVTELPGMPGPRGLPGPQGIRGEAGAQGPPGPKGDLALSYSQGPPGPQGNRGLPGITGTPGAIVRLKPDLNIPNEGGKPGVPGRDGVPGKDGTPGLPGKQGIAGPSGSPGLKGEQGDSGPPGKVCPFVCIFFFLVLNISVIGRLLSYYLRFALCLNVICVLYQGDPGLPGPSGPPGPLGISGTPGLPGQRGEGGQPGTPGPPGERVREVREDSQEFQEKLCVFIFPSFSSSPSLLSSAVIFSNIKFCNFKQISFFSCIDLCVYYQGTAGKDGLPGLRGEKGEIGLMGMRGIKGERGSKGACGANGQKGERGDPGINGRPGLPGRKGESVSRGDRGFDGVMGPKGTQGDKGERGPPGIPGPPGPRGADGPSGLTGPQGPAGTKGPEGLQGQKGERGPPGPAMVGPRGIPGIPGERGEQCMSPGCDVSVSVCVFTDGFSCPCLCDFLVGVLSGVGEIQPRSPLQTFRSHSSMSPELSVGRGDEEGRELRVVVNTNDPDYEHIYSIESYDDPMEEIVDLTPPVNQSQGKTTKVVALNAVKQKREVKGEDPCALPLDEGDCSRYTLHWYFNSQVGACRPFVYSGCGGNANRYTQKEECEKHCL</sequence>
<feature type="region of interest" description="Disordered" evidence="9">
    <location>
        <begin position="1384"/>
        <end position="1469"/>
    </location>
</feature>
<dbReference type="PROSITE" id="PS50279">
    <property type="entry name" value="BPTI_KUNITZ_2"/>
    <property type="match status" value="1"/>
</dbReference>
<dbReference type="GO" id="GO:0031012">
    <property type="term" value="C:extracellular matrix"/>
    <property type="evidence" value="ECO:0007669"/>
    <property type="project" value="TreeGrafter"/>
</dbReference>
<dbReference type="Pfam" id="PF01391">
    <property type="entry name" value="Collagen"/>
    <property type="match status" value="7"/>
</dbReference>
<comment type="subcellular location">
    <subcellularLocation>
        <location evidence="1">Secreted</location>
        <location evidence="1">Extracellular space</location>
        <location evidence="1">Extracellular matrix</location>
    </subcellularLocation>
</comment>
<feature type="domain" description="Fibronectin type-III" evidence="13">
    <location>
        <begin position="323"/>
        <end position="413"/>
    </location>
</feature>
<dbReference type="GeneTree" id="ENSGT00940000153769"/>
<feature type="region of interest" description="Disordered" evidence="9">
    <location>
        <begin position="1308"/>
        <end position="1349"/>
    </location>
</feature>
<feature type="compositionally biased region" description="Gly residues" evidence="9">
    <location>
        <begin position="1868"/>
        <end position="1877"/>
    </location>
</feature>
<evidence type="ECO:0000256" key="6">
    <source>
        <dbReference type="ARBA" id="ARBA00023119"/>
    </source>
</evidence>
<dbReference type="Pfam" id="PF00041">
    <property type="entry name" value="fn3"/>
    <property type="match status" value="8"/>
</dbReference>
<dbReference type="SMART" id="SM00327">
    <property type="entry name" value="VWA"/>
    <property type="match status" value="2"/>
</dbReference>
<dbReference type="PROSITE" id="PS50853">
    <property type="entry name" value="FN3"/>
    <property type="match status" value="9"/>
</dbReference>
<dbReference type="SUPFAM" id="SSF53300">
    <property type="entry name" value="vWA-like"/>
    <property type="match status" value="2"/>
</dbReference>
<feature type="compositionally biased region" description="Basic and acidic residues" evidence="9">
    <location>
        <begin position="1571"/>
        <end position="1583"/>
    </location>
</feature>
<evidence type="ECO:0000259" key="11">
    <source>
        <dbReference type="PROSITE" id="PS50234"/>
    </source>
</evidence>
<feature type="region of interest" description="Disordered" evidence="9">
    <location>
        <begin position="1969"/>
        <end position="2093"/>
    </location>
</feature>
<keyword evidence="5" id="KW-0677">Repeat</keyword>
<feature type="compositionally biased region" description="Basic and acidic residues" evidence="9">
    <location>
        <begin position="1512"/>
        <end position="1524"/>
    </location>
</feature>
<keyword evidence="3" id="KW-0272">Extracellular matrix</keyword>
<reference evidence="14" key="4">
    <citation type="submission" date="2025-09" db="UniProtKB">
        <authorList>
            <consortium name="Ensembl"/>
        </authorList>
    </citation>
    <scope>IDENTIFICATION</scope>
</reference>
<dbReference type="FunFam" id="2.60.40.10:FF:000307">
    <property type="entry name" value="collagen alpha-1(VII) chain isoform X1"/>
    <property type="match status" value="3"/>
</dbReference>
<keyword evidence="7" id="KW-1015">Disulfide bond</keyword>
<keyword evidence="6" id="KW-0176">Collagen</keyword>
<feature type="domain" description="Fibronectin type-III" evidence="13">
    <location>
        <begin position="860"/>
        <end position="952"/>
    </location>
</feature>
<dbReference type="InterPro" id="IPR036116">
    <property type="entry name" value="FN3_sf"/>
</dbReference>
<evidence type="ECO:0000313" key="14">
    <source>
        <dbReference type="Ensembl" id="ENSAMXP00000002208.2"/>
    </source>
</evidence>
<dbReference type="InterPro" id="IPR003961">
    <property type="entry name" value="FN3_dom"/>
</dbReference>
<feature type="domain" description="Fibronectin type-III" evidence="13">
    <location>
        <begin position="772"/>
        <end position="859"/>
    </location>
</feature>
<reference evidence="15" key="1">
    <citation type="submission" date="2013-03" db="EMBL/GenBank/DDBJ databases">
        <authorList>
            <person name="Jeffery W."/>
            <person name="Warren W."/>
            <person name="Wilson R.K."/>
        </authorList>
    </citation>
    <scope>NUCLEOTIDE SEQUENCE</scope>
    <source>
        <strain evidence="15">female</strain>
    </source>
</reference>
<dbReference type="eggNOG" id="KOG4295">
    <property type="taxonomic scope" value="Eukaryota"/>
</dbReference>
<dbReference type="SUPFAM" id="SSF57362">
    <property type="entry name" value="BPTI-like"/>
    <property type="match status" value="1"/>
</dbReference>
<dbReference type="GO" id="GO:0030198">
    <property type="term" value="P:extracellular matrix organization"/>
    <property type="evidence" value="ECO:0007669"/>
    <property type="project" value="TreeGrafter"/>
</dbReference>
<evidence type="ECO:0008006" key="16">
    <source>
        <dbReference type="Google" id="ProtNLM"/>
    </source>
</evidence>
<evidence type="ECO:0000256" key="10">
    <source>
        <dbReference type="SAM" id="SignalP"/>
    </source>
</evidence>
<feature type="domain" description="Fibronectin type-III" evidence="13">
    <location>
        <begin position="1034"/>
        <end position="1123"/>
    </location>
</feature>
<dbReference type="InterPro" id="IPR036465">
    <property type="entry name" value="vWFA_dom_sf"/>
</dbReference>